<name>A0ABQ3XJ32_9ACTN</name>
<accession>A0ABQ3XJ32</accession>
<gene>
    <name evidence="1" type="ORF">Aco03nite_069010</name>
</gene>
<keyword evidence="2" id="KW-1185">Reference proteome</keyword>
<comment type="caution">
    <text evidence="1">The sequence shown here is derived from an EMBL/GenBank/DDBJ whole genome shotgun (WGS) entry which is preliminary data.</text>
</comment>
<reference evidence="1 2" key="1">
    <citation type="submission" date="2021-01" db="EMBL/GenBank/DDBJ databases">
        <title>Whole genome shotgun sequence of Actinoplanes couchii NBRC 106145.</title>
        <authorList>
            <person name="Komaki H."/>
            <person name="Tamura T."/>
        </authorList>
    </citation>
    <scope>NUCLEOTIDE SEQUENCE [LARGE SCALE GENOMIC DNA]</scope>
    <source>
        <strain evidence="1 2">NBRC 106145</strain>
    </source>
</reference>
<proteinExistence type="predicted"/>
<dbReference type="Proteomes" id="UP000612282">
    <property type="component" value="Unassembled WGS sequence"/>
</dbReference>
<protein>
    <submittedName>
        <fullName evidence="1">Uncharacterized protein</fullName>
    </submittedName>
</protein>
<organism evidence="1 2">
    <name type="scientific">Actinoplanes couchii</name>
    <dbReference type="NCBI Taxonomy" id="403638"/>
    <lineage>
        <taxon>Bacteria</taxon>
        <taxon>Bacillati</taxon>
        <taxon>Actinomycetota</taxon>
        <taxon>Actinomycetes</taxon>
        <taxon>Micromonosporales</taxon>
        <taxon>Micromonosporaceae</taxon>
        <taxon>Actinoplanes</taxon>
    </lineage>
</organism>
<evidence type="ECO:0000313" key="1">
    <source>
        <dbReference type="EMBL" id="GID58497.1"/>
    </source>
</evidence>
<evidence type="ECO:0000313" key="2">
    <source>
        <dbReference type="Proteomes" id="UP000612282"/>
    </source>
</evidence>
<sequence>MMTSPHVLRSGTLAILNLETLLPKKLNGINIIHAPQGFNSHTDDVSEASVPAETLQSDELARPTVADALVMVHRTHGSKAAAVWQRLLADTGLAGHETDDDSLRLLLTAMADHDPVSKIRARALLARLSSFNHIRDRRPYAARSASHEYR</sequence>
<dbReference type="EMBL" id="BOMG01000086">
    <property type="protein sequence ID" value="GID58497.1"/>
    <property type="molecule type" value="Genomic_DNA"/>
</dbReference>